<dbReference type="EMBL" id="JAUJYO010000021">
    <property type="protein sequence ID" value="KAK1284819.1"/>
    <property type="molecule type" value="Genomic_DNA"/>
</dbReference>
<gene>
    <name evidence="2" type="primary">DRP2B</name>
    <name evidence="2" type="ORF">QJS10_CPB21g01160</name>
</gene>
<reference evidence="2" key="2">
    <citation type="submission" date="2023-06" db="EMBL/GenBank/DDBJ databases">
        <authorList>
            <person name="Ma L."/>
            <person name="Liu K.-W."/>
            <person name="Li Z."/>
            <person name="Hsiao Y.-Y."/>
            <person name="Qi Y."/>
            <person name="Fu T."/>
            <person name="Tang G."/>
            <person name="Zhang D."/>
            <person name="Sun W.-H."/>
            <person name="Liu D.-K."/>
            <person name="Li Y."/>
            <person name="Chen G.-Z."/>
            <person name="Liu X.-D."/>
            <person name="Liao X.-Y."/>
            <person name="Jiang Y.-T."/>
            <person name="Yu X."/>
            <person name="Hao Y."/>
            <person name="Huang J."/>
            <person name="Zhao X.-W."/>
            <person name="Ke S."/>
            <person name="Chen Y.-Y."/>
            <person name="Wu W.-L."/>
            <person name="Hsu J.-L."/>
            <person name="Lin Y.-F."/>
            <person name="Huang M.-D."/>
            <person name="Li C.-Y."/>
            <person name="Huang L."/>
            <person name="Wang Z.-W."/>
            <person name="Zhao X."/>
            <person name="Zhong W.-Y."/>
            <person name="Peng D.-H."/>
            <person name="Ahmad S."/>
            <person name="Lan S."/>
            <person name="Zhang J.-S."/>
            <person name="Tsai W.-C."/>
            <person name="Van De Peer Y."/>
            <person name="Liu Z.-J."/>
        </authorList>
    </citation>
    <scope>NUCLEOTIDE SEQUENCE</scope>
    <source>
        <strain evidence="2">CP</strain>
        <tissue evidence="2">Leaves</tissue>
    </source>
</reference>
<feature type="transmembrane region" description="Helical" evidence="1">
    <location>
        <begin position="56"/>
        <end position="77"/>
    </location>
</feature>
<evidence type="ECO:0000313" key="3">
    <source>
        <dbReference type="Proteomes" id="UP001180020"/>
    </source>
</evidence>
<dbReference type="Proteomes" id="UP001180020">
    <property type="component" value="Unassembled WGS sequence"/>
</dbReference>
<sequence length="78" mass="8683">MEAIEDLVQLPESMLQASALLADETSMTRRRREPYLGENGATRAPISIDLQRDASISIFLIVTNILMIVGILFFGIFV</sequence>
<comment type="caution">
    <text evidence="2">The sequence shown here is derived from an EMBL/GenBank/DDBJ whole genome shotgun (WGS) entry which is preliminary data.</text>
</comment>
<dbReference type="AlphaFoldDB" id="A0AAV9C852"/>
<keyword evidence="3" id="KW-1185">Reference proteome</keyword>
<protein>
    <submittedName>
        <fullName evidence="2">Dynamin-2B</fullName>
    </submittedName>
</protein>
<keyword evidence="1" id="KW-0812">Transmembrane</keyword>
<organism evidence="2 3">
    <name type="scientific">Acorus calamus</name>
    <name type="common">Sweet flag</name>
    <dbReference type="NCBI Taxonomy" id="4465"/>
    <lineage>
        <taxon>Eukaryota</taxon>
        <taxon>Viridiplantae</taxon>
        <taxon>Streptophyta</taxon>
        <taxon>Embryophyta</taxon>
        <taxon>Tracheophyta</taxon>
        <taxon>Spermatophyta</taxon>
        <taxon>Magnoliopsida</taxon>
        <taxon>Liliopsida</taxon>
        <taxon>Acoraceae</taxon>
        <taxon>Acorus</taxon>
    </lineage>
</organism>
<keyword evidence="1" id="KW-0472">Membrane</keyword>
<proteinExistence type="predicted"/>
<reference evidence="2" key="1">
    <citation type="journal article" date="2023" name="Nat. Commun.">
        <title>Diploid and tetraploid genomes of Acorus and the evolution of monocots.</title>
        <authorList>
            <person name="Ma L."/>
            <person name="Liu K.W."/>
            <person name="Li Z."/>
            <person name="Hsiao Y.Y."/>
            <person name="Qi Y."/>
            <person name="Fu T."/>
            <person name="Tang G.D."/>
            <person name="Zhang D."/>
            <person name="Sun W.H."/>
            <person name="Liu D.K."/>
            <person name="Li Y."/>
            <person name="Chen G.Z."/>
            <person name="Liu X.D."/>
            <person name="Liao X.Y."/>
            <person name="Jiang Y.T."/>
            <person name="Yu X."/>
            <person name="Hao Y."/>
            <person name="Huang J."/>
            <person name="Zhao X.W."/>
            <person name="Ke S."/>
            <person name="Chen Y.Y."/>
            <person name="Wu W.L."/>
            <person name="Hsu J.L."/>
            <person name="Lin Y.F."/>
            <person name="Huang M.D."/>
            <person name="Li C.Y."/>
            <person name="Huang L."/>
            <person name="Wang Z.W."/>
            <person name="Zhao X."/>
            <person name="Zhong W.Y."/>
            <person name="Peng D.H."/>
            <person name="Ahmad S."/>
            <person name="Lan S."/>
            <person name="Zhang J.S."/>
            <person name="Tsai W.C."/>
            <person name="Van de Peer Y."/>
            <person name="Liu Z.J."/>
        </authorList>
    </citation>
    <scope>NUCLEOTIDE SEQUENCE</scope>
    <source>
        <strain evidence="2">CP</strain>
    </source>
</reference>
<evidence type="ECO:0000313" key="2">
    <source>
        <dbReference type="EMBL" id="KAK1284819.1"/>
    </source>
</evidence>
<name>A0AAV9C852_ACOCL</name>
<keyword evidence="1" id="KW-1133">Transmembrane helix</keyword>
<accession>A0AAV9C852</accession>
<evidence type="ECO:0000256" key="1">
    <source>
        <dbReference type="SAM" id="Phobius"/>
    </source>
</evidence>